<reference evidence="1" key="1">
    <citation type="submission" date="2014-11" db="EMBL/GenBank/DDBJ databases">
        <authorList>
            <person name="Amaro Gonzalez C."/>
        </authorList>
    </citation>
    <scope>NUCLEOTIDE SEQUENCE</scope>
</reference>
<name>A0A0E9RYQ5_ANGAN</name>
<protein>
    <submittedName>
        <fullName evidence="1">Uncharacterized protein</fullName>
    </submittedName>
</protein>
<organism evidence="1">
    <name type="scientific">Anguilla anguilla</name>
    <name type="common">European freshwater eel</name>
    <name type="synonym">Muraena anguilla</name>
    <dbReference type="NCBI Taxonomy" id="7936"/>
    <lineage>
        <taxon>Eukaryota</taxon>
        <taxon>Metazoa</taxon>
        <taxon>Chordata</taxon>
        <taxon>Craniata</taxon>
        <taxon>Vertebrata</taxon>
        <taxon>Euteleostomi</taxon>
        <taxon>Actinopterygii</taxon>
        <taxon>Neopterygii</taxon>
        <taxon>Teleostei</taxon>
        <taxon>Anguilliformes</taxon>
        <taxon>Anguillidae</taxon>
        <taxon>Anguilla</taxon>
    </lineage>
</organism>
<dbReference type="AlphaFoldDB" id="A0A0E9RYQ5"/>
<accession>A0A0E9RYQ5</accession>
<proteinExistence type="predicted"/>
<reference evidence="1" key="2">
    <citation type="journal article" date="2015" name="Fish Shellfish Immunol.">
        <title>Early steps in the European eel (Anguilla anguilla)-Vibrio vulnificus interaction in the gills: Role of the RtxA13 toxin.</title>
        <authorList>
            <person name="Callol A."/>
            <person name="Pajuelo D."/>
            <person name="Ebbesson L."/>
            <person name="Teles M."/>
            <person name="MacKenzie S."/>
            <person name="Amaro C."/>
        </authorList>
    </citation>
    <scope>NUCLEOTIDE SEQUENCE</scope>
</reference>
<evidence type="ECO:0000313" key="1">
    <source>
        <dbReference type="EMBL" id="JAH33383.1"/>
    </source>
</evidence>
<sequence length="50" mass="5708">MTFYGADASKAVYTSTLSSLIWEQFTKHEQWLSTVLNITFLSGKHTFHPS</sequence>
<dbReference type="EMBL" id="GBXM01075194">
    <property type="protein sequence ID" value="JAH33383.1"/>
    <property type="molecule type" value="Transcribed_RNA"/>
</dbReference>